<name>A0ABT9ZG09_9BACI</name>
<dbReference type="Proteomes" id="UP001234495">
    <property type="component" value="Unassembled WGS sequence"/>
</dbReference>
<evidence type="ECO:0000313" key="2">
    <source>
        <dbReference type="Proteomes" id="UP001234495"/>
    </source>
</evidence>
<comment type="caution">
    <text evidence="1">The sequence shown here is derived from an EMBL/GenBank/DDBJ whole genome shotgun (WGS) entry which is preliminary data.</text>
</comment>
<accession>A0ABT9ZG09</accession>
<organism evidence="1 2">
    <name type="scientific">Metabacillus malikii</name>
    <dbReference type="NCBI Taxonomy" id="1504265"/>
    <lineage>
        <taxon>Bacteria</taxon>
        <taxon>Bacillati</taxon>
        <taxon>Bacillota</taxon>
        <taxon>Bacilli</taxon>
        <taxon>Bacillales</taxon>
        <taxon>Bacillaceae</taxon>
        <taxon>Metabacillus</taxon>
    </lineage>
</organism>
<keyword evidence="2" id="KW-1185">Reference proteome</keyword>
<evidence type="ECO:0000313" key="1">
    <source>
        <dbReference type="EMBL" id="MDQ0231220.1"/>
    </source>
</evidence>
<protein>
    <submittedName>
        <fullName evidence="1">Uncharacterized protein</fullName>
    </submittedName>
</protein>
<dbReference type="EMBL" id="JAUSUD010000010">
    <property type="protein sequence ID" value="MDQ0231220.1"/>
    <property type="molecule type" value="Genomic_DNA"/>
</dbReference>
<reference evidence="1 2" key="1">
    <citation type="submission" date="2023-07" db="EMBL/GenBank/DDBJ databases">
        <title>Genomic Encyclopedia of Type Strains, Phase IV (KMG-IV): sequencing the most valuable type-strain genomes for metagenomic binning, comparative biology and taxonomic classification.</title>
        <authorList>
            <person name="Goeker M."/>
        </authorList>
    </citation>
    <scope>NUCLEOTIDE SEQUENCE [LARGE SCALE GENOMIC DNA]</scope>
    <source>
        <strain evidence="1 2">DSM 29005</strain>
    </source>
</reference>
<gene>
    <name evidence="1" type="ORF">J2S19_002482</name>
</gene>
<sequence length="109" mass="13020">MESYKMDIDLHPHVNLHYKTNSFATSIARLRELSQEFSSFMENEMKHSNGKLVDKINEEIKRKLDAQHRFIDECDIDFSNMASQYMDHINDIRTQSVTIYYELKKIETK</sequence>
<proteinExistence type="predicted"/>
<dbReference type="RefSeq" id="WP_307341763.1">
    <property type="nucleotide sequence ID" value="NZ_JAUSUD010000010.1"/>
</dbReference>